<dbReference type="Proteomes" id="UP001171620">
    <property type="component" value="Unassembled WGS sequence"/>
</dbReference>
<dbReference type="SUPFAM" id="SSF54427">
    <property type="entry name" value="NTF2-like"/>
    <property type="match status" value="1"/>
</dbReference>
<evidence type="ECO:0000313" key="3">
    <source>
        <dbReference type="Proteomes" id="UP001171620"/>
    </source>
</evidence>
<feature type="domain" description="SnoaL-like" evidence="1">
    <location>
        <begin position="8"/>
        <end position="104"/>
    </location>
</feature>
<dbReference type="Gene3D" id="3.10.450.50">
    <property type="match status" value="1"/>
</dbReference>
<dbReference type="InterPro" id="IPR032710">
    <property type="entry name" value="NTF2-like_dom_sf"/>
</dbReference>
<evidence type="ECO:0000259" key="1">
    <source>
        <dbReference type="Pfam" id="PF12680"/>
    </source>
</evidence>
<organism evidence="2 3">
    <name type="scientific">Burkholderia vietnamiensis</name>
    <dbReference type="NCBI Taxonomy" id="60552"/>
    <lineage>
        <taxon>Bacteria</taxon>
        <taxon>Pseudomonadati</taxon>
        <taxon>Pseudomonadota</taxon>
        <taxon>Betaproteobacteria</taxon>
        <taxon>Burkholderiales</taxon>
        <taxon>Burkholderiaceae</taxon>
        <taxon>Burkholderia</taxon>
        <taxon>Burkholderia cepacia complex</taxon>
    </lineage>
</organism>
<reference evidence="2" key="1">
    <citation type="submission" date="2023-07" db="EMBL/GenBank/DDBJ databases">
        <title>A collection of bacterial strains from the Burkholderia cepacia Research Laboratory and Repository.</title>
        <authorList>
            <person name="Lipuma J."/>
            <person name="Spilker T."/>
            <person name="Caverly L."/>
        </authorList>
    </citation>
    <scope>NUCLEOTIDE SEQUENCE</scope>
    <source>
        <strain evidence="2">AU44268</strain>
    </source>
</reference>
<dbReference type="InterPro" id="IPR037401">
    <property type="entry name" value="SnoaL-like"/>
</dbReference>
<dbReference type="AlphaFoldDB" id="A0AAW7T0T0"/>
<comment type="caution">
    <text evidence="2">The sequence shown here is derived from an EMBL/GenBank/DDBJ whole genome shotgun (WGS) entry which is preliminary data.</text>
</comment>
<evidence type="ECO:0000313" key="2">
    <source>
        <dbReference type="EMBL" id="MDN7795135.1"/>
    </source>
</evidence>
<dbReference type="EMBL" id="JAUJRV010000005">
    <property type="protein sequence ID" value="MDN7795135.1"/>
    <property type="molecule type" value="Genomic_DNA"/>
</dbReference>
<protein>
    <submittedName>
        <fullName evidence="2">Nuclear transport factor 2 family protein</fullName>
    </submittedName>
</protein>
<proteinExistence type="predicted"/>
<dbReference type="Pfam" id="PF12680">
    <property type="entry name" value="SnoaL_2"/>
    <property type="match status" value="1"/>
</dbReference>
<dbReference type="RefSeq" id="WP_198108730.1">
    <property type="nucleotide sequence ID" value="NZ_JAEDWX010000012.1"/>
</dbReference>
<gene>
    <name evidence="2" type="ORF">QZM33_09235</name>
</gene>
<name>A0AAW7T0T0_BURVI</name>
<accession>A0AAW7T0T0</accession>
<sequence length="132" mass="14931">MSQRPPPVQQWHVAVARNDLSEVEPFLAEDVVFMSPAVHMPQQGKPLVTRYLRAALVVLNTPSFRYVDEWLSPRSAVLEFEVELDGVHLNGIDLIRWNDAEQITTFKVMVRPLKGLNAIVPLMGEQLKKGDS</sequence>